<evidence type="ECO:0000256" key="3">
    <source>
        <dbReference type="ARBA" id="ARBA00023125"/>
    </source>
</evidence>
<dbReference type="Gene3D" id="1.10.10.10">
    <property type="entry name" value="Winged helix-like DNA-binding domain superfamily/Winged helix DNA-binding domain"/>
    <property type="match status" value="1"/>
</dbReference>
<evidence type="ECO:0000313" key="6">
    <source>
        <dbReference type="EMBL" id="SHJ75808.1"/>
    </source>
</evidence>
<dbReference type="InterPro" id="IPR050950">
    <property type="entry name" value="HTH-type_LysR_regulators"/>
</dbReference>
<evidence type="ECO:0000259" key="5">
    <source>
        <dbReference type="PROSITE" id="PS50931"/>
    </source>
</evidence>
<dbReference type="AlphaFoldDB" id="A0A1M6LX98"/>
<keyword evidence="4" id="KW-0804">Transcription</keyword>
<dbReference type="STRING" id="1121298.SAMN05444401_3818"/>
<comment type="similarity">
    <text evidence="1">Belongs to the LysR transcriptional regulatory family.</text>
</comment>
<proteinExistence type="inferred from homology"/>
<dbReference type="Pfam" id="PF00126">
    <property type="entry name" value="HTH_1"/>
    <property type="match status" value="1"/>
</dbReference>
<dbReference type="GO" id="GO:0003677">
    <property type="term" value="F:DNA binding"/>
    <property type="evidence" value="ECO:0007669"/>
    <property type="project" value="UniProtKB-KW"/>
</dbReference>
<dbReference type="CDD" id="cd05466">
    <property type="entry name" value="PBP2_LTTR_substrate"/>
    <property type="match status" value="1"/>
</dbReference>
<dbReference type="InterPro" id="IPR036390">
    <property type="entry name" value="WH_DNA-bd_sf"/>
</dbReference>
<dbReference type="GO" id="GO:0005829">
    <property type="term" value="C:cytosol"/>
    <property type="evidence" value="ECO:0007669"/>
    <property type="project" value="TreeGrafter"/>
</dbReference>
<dbReference type="PANTHER" id="PTHR30419">
    <property type="entry name" value="HTH-TYPE TRANSCRIPTIONAL REGULATOR YBHD"/>
    <property type="match status" value="1"/>
</dbReference>
<keyword evidence="7" id="KW-1185">Reference proteome</keyword>
<accession>A0A1M6LX98</accession>
<keyword evidence="3" id="KW-0238">DNA-binding</keyword>
<dbReference type="InterPro" id="IPR005119">
    <property type="entry name" value="LysR_subst-bd"/>
</dbReference>
<feature type="domain" description="HTH lysR-type" evidence="5">
    <location>
        <begin position="1"/>
        <end position="58"/>
    </location>
</feature>
<dbReference type="Pfam" id="PF03466">
    <property type="entry name" value="LysR_substrate"/>
    <property type="match status" value="1"/>
</dbReference>
<dbReference type="Gene3D" id="3.40.190.290">
    <property type="match status" value="1"/>
</dbReference>
<evidence type="ECO:0000313" key="7">
    <source>
        <dbReference type="Proteomes" id="UP000184080"/>
    </source>
</evidence>
<dbReference type="PROSITE" id="PS50931">
    <property type="entry name" value="HTH_LYSR"/>
    <property type="match status" value="1"/>
</dbReference>
<dbReference type="InterPro" id="IPR036388">
    <property type="entry name" value="WH-like_DNA-bd_sf"/>
</dbReference>
<dbReference type="EMBL" id="FQZO01000007">
    <property type="protein sequence ID" value="SHJ75808.1"/>
    <property type="molecule type" value="Genomic_DNA"/>
</dbReference>
<dbReference type="PRINTS" id="PR00039">
    <property type="entry name" value="HTHLYSR"/>
</dbReference>
<name>A0A1M6LX98_9CLOT</name>
<protein>
    <submittedName>
        <fullName evidence="6">Transcriptional regulator, LysR family</fullName>
    </submittedName>
</protein>
<dbReference type="InterPro" id="IPR000847">
    <property type="entry name" value="LysR_HTH_N"/>
</dbReference>
<sequence length="287" mass="32275">MDIKQLTFFVTIIEEGNITAAAKKLHIAQPALSNQLKMLEDELGVKLIERGSRKITLTDAGKILLNKANHILELEQSVYKELGDFNKGLQGTLRIGTISAIDSTLLNGRLNYYNKNYPEIKYELHEGITPEIIELLYAGIIEIGIVRTPFKAEGLDVMYLEPEPMIAAYSLDYEIHNESNKISITDLKEKPITIYRRFEKLIISTCEKAGFEPNVFCINDDSRTTLLWANSGLGIAVVPISSLNLIMGQNLKYKIIDEPSLYTQIAIVSAKDRFLSAAAKNFLKMFK</sequence>
<evidence type="ECO:0000256" key="1">
    <source>
        <dbReference type="ARBA" id="ARBA00009437"/>
    </source>
</evidence>
<evidence type="ECO:0000256" key="2">
    <source>
        <dbReference type="ARBA" id="ARBA00023015"/>
    </source>
</evidence>
<keyword evidence="2" id="KW-0805">Transcription regulation</keyword>
<organism evidence="6 7">
    <name type="scientific">Clostridium amylolyticum</name>
    <dbReference type="NCBI Taxonomy" id="1121298"/>
    <lineage>
        <taxon>Bacteria</taxon>
        <taxon>Bacillati</taxon>
        <taxon>Bacillota</taxon>
        <taxon>Clostridia</taxon>
        <taxon>Eubacteriales</taxon>
        <taxon>Clostridiaceae</taxon>
        <taxon>Clostridium</taxon>
    </lineage>
</organism>
<dbReference type="SUPFAM" id="SSF53850">
    <property type="entry name" value="Periplasmic binding protein-like II"/>
    <property type="match status" value="1"/>
</dbReference>
<evidence type="ECO:0000256" key="4">
    <source>
        <dbReference type="ARBA" id="ARBA00023163"/>
    </source>
</evidence>
<dbReference type="SUPFAM" id="SSF46785">
    <property type="entry name" value="Winged helix' DNA-binding domain"/>
    <property type="match status" value="1"/>
</dbReference>
<dbReference type="GO" id="GO:0003700">
    <property type="term" value="F:DNA-binding transcription factor activity"/>
    <property type="evidence" value="ECO:0007669"/>
    <property type="project" value="InterPro"/>
</dbReference>
<dbReference type="Proteomes" id="UP000184080">
    <property type="component" value="Unassembled WGS sequence"/>
</dbReference>
<dbReference type="OrthoDB" id="9803714at2"/>
<gene>
    <name evidence="6" type="ORF">SAMN05444401_3818</name>
</gene>
<dbReference type="PANTHER" id="PTHR30419:SF28">
    <property type="entry name" value="HTH-TYPE TRANSCRIPTIONAL REGULATOR BSDA"/>
    <property type="match status" value="1"/>
</dbReference>
<dbReference type="FunFam" id="1.10.10.10:FF:000001">
    <property type="entry name" value="LysR family transcriptional regulator"/>
    <property type="match status" value="1"/>
</dbReference>
<reference evidence="6 7" key="1">
    <citation type="submission" date="2016-11" db="EMBL/GenBank/DDBJ databases">
        <authorList>
            <person name="Jaros S."/>
            <person name="Januszkiewicz K."/>
            <person name="Wedrychowicz H."/>
        </authorList>
    </citation>
    <scope>NUCLEOTIDE SEQUENCE [LARGE SCALE GENOMIC DNA]</scope>
    <source>
        <strain evidence="6 7">DSM 21864</strain>
    </source>
</reference>